<accession>A0ACB5UGM2</accession>
<name>A0ACB5UGM2_9FIRM</name>
<evidence type="ECO:0000313" key="1">
    <source>
        <dbReference type="EMBL" id="GMQ62104.1"/>
    </source>
</evidence>
<sequence>MNELEISIINIIVNAGETKSYAYEALAKANETKYEEADRLMKKANEALNLAHNAQTEMLHKEASGQKIEISVLFIHAQDHLMTAISEKNLIEQIIELRKVVNTLVKNKGEKSND</sequence>
<proteinExistence type="predicted"/>
<organism evidence="1 2">
    <name type="scientific">Vallitalea maricola</name>
    <dbReference type="NCBI Taxonomy" id="3074433"/>
    <lineage>
        <taxon>Bacteria</taxon>
        <taxon>Bacillati</taxon>
        <taxon>Bacillota</taxon>
        <taxon>Clostridia</taxon>
        <taxon>Lachnospirales</taxon>
        <taxon>Vallitaleaceae</taxon>
        <taxon>Vallitalea</taxon>
    </lineage>
</organism>
<comment type="caution">
    <text evidence="1">The sequence shown here is derived from an EMBL/GenBank/DDBJ whole genome shotgun (WGS) entry which is preliminary data.</text>
</comment>
<keyword evidence="2" id="KW-1185">Reference proteome</keyword>
<protein>
    <submittedName>
        <fullName evidence="1">PTS lactose/cellobiose transporter subunit IIA</fullName>
    </submittedName>
</protein>
<dbReference type="EMBL" id="BTPU01000020">
    <property type="protein sequence ID" value="GMQ62104.1"/>
    <property type="molecule type" value="Genomic_DNA"/>
</dbReference>
<evidence type="ECO:0000313" key="2">
    <source>
        <dbReference type="Proteomes" id="UP001374599"/>
    </source>
</evidence>
<dbReference type="Proteomes" id="UP001374599">
    <property type="component" value="Unassembled WGS sequence"/>
</dbReference>
<reference evidence="1" key="1">
    <citation type="submission" date="2023-09" db="EMBL/GenBank/DDBJ databases">
        <title>Vallitalea sediminicola and Vallitalea maricola sp. nov., anaerobic bacteria isolated from marine sediment.</title>
        <authorList>
            <person name="Hirano S."/>
            <person name="Maeda A."/>
            <person name="Terahara T."/>
            <person name="Mori K."/>
            <person name="Hamada M."/>
            <person name="Matsumoto R."/>
            <person name="Kobayashi T."/>
        </authorList>
    </citation>
    <scope>NUCLEOTIDE SEQUENCE</scope>
    <source>
        <strain evidence="1">AN17-2</strain>
    </source>
</reference>
<gene>
    <name evidence="1" type="ORF">AN2V17_13350</name>
</gene>